<dbReference type="OrthoDB" id="4966605at2"/>
<organism evidence="1 2">
    <name type="scientific">Flaviflexus salsibiostraticola</name>
    <dbReference type="NCBI Taxonomy" id="1282737"/>
    <lineage>
        <taxon>Bacteria</taxon>
        <taxon>Bacillati</taxon>
        <taxon>Actinomycetota</taxon>
        <taxon>Actinomycetes</taxon>
        <taxon>Actinomycetales</taxon>
        <taxon>Actinomycetaceae</taxon>
        <taxon>Flaviflexus</taxon>
    </lineage>
</organism>
<evidence type="ECO:0000313" key="1">
    <source>
        <dbReference type="EMBL" id="AZN31180.1"/>
    </source>
</evidence>
<sequence>MPPTVPAWRTRAERFDDIVSLEVATYRRHLGDVVDRLDYAVLDVPESDPTPWEDGIPQARFFPLDRSTGLEGRIVLYRRPMEQMAPTAGTLAVLIHMVITQQLASFLGRSPEEIDYHNHG</sequence>
<dbReference type="Proteomes" id="UP000270021">
    <property type="component" value="Chromosome"/>
</dbReference>
<dbReference type="CDD" id="cd12954">
    <property type="entry name" value="MMP_TTHA0227_like_1"/>
    <property type="match status" value="1"/>
</dbReference>
<protein>
    <submittedName>
        <fullName evidence="1">Metallopeptidase family protein</fullName>
    </submittedName>
</protein>
<reference evidence="1 2" key="1">
    <citation type="submission" date="2018-12" db="EMBL/GenBank/DDBJ databases">
        <title>Complete genome sequence of Flaviflexus salsibiostraticola KCTC 33148.</title>
        <authorList>
            <person name="Bae J.-W."/>
        </authorList>
    </citation>
    <scope>NUCLEOTIDE SEQUENCE [LARGE SCALE GENOMIC DNA]</scope>
    <source>
        <strain evidence="1 2">KCTC 33148</strain>
    </source>
</reference>
<keyword evidence="2" id="KW-1185">Reference proteome</keyword>
<evidence type="ECO:0000313" key="2">
    <source>
        <dbReference type="Proteomes" id="UP000270021"/>
    </source>
</evidence>
<dbReference type="KEGG" id="fsl:EJO69_11600"/>
<dbReference type="InterPro" id="IPR010428">
    <property type="entry name" value="Zincin_1"/>
</dbReference>
<dbReference type="InterPro" id="IPR038555">
    <property type="entry name" value="Zincin_1_sf"/>
</dbReference>
<gene>
    <name evidence="1" type="ORF">EJO69_11600</name>
</gene>
<dbReference type="Pfam" id="PF06262">
    <property type="entry name" value="Zincin_1"/>
    <property type="match status" value="1"/>
</dbReference>
<dbReference type="Gene3D" id="3.30.2010.20">
    <property type="match status" value="1"/>
</dbReference>
<dbReference type="EMBL" id="CP034438">
    <property type="protein sequence ID" value="AZN31180.1"/>
    <property type="molecule type" value="Genomic_DNA"/>
</dbReference>
<dbReference type="AlphaFoldDB" id="A0A3S8ZCI7"/>
<dbReference type="SUPFAM" id="SSF55486">
    <property type="entry name" value="Metalloproteases ('zincins'), catalytic domain"/>
    <property type="match status" value="1"/>
</dbReference>
<proteinExistence type="predicted"/>
<name>A0A3S8ZCI7_9ACTO</name>
<accession>A0A3S8ZCI7</accession>